<dbReference type="InterPro" id="IPR010982">
    <property type="entry name" value="Lambda_DNA-bd_dom_sf"/>
</dbReference>
<protein>
    <submittedName>
        <fullName evidence="5">LacI family transcriptional regulator</fullName>
    </submittedName>
</protein>
<dbReference type="PROSITE" id="PS50932">
    <property type="entry name" value="HTH_LACI_2"/>
    <property type="match status" value="1"/>
</dbReference>
<dbReference type="SMART" id="SM00354">
    <property type="entry name" value="HTH_LACI"/>
    <property type="match status" value="1"/>
</dbReference>
<evidence type="ECO:0000256" key="3">
    <source>
        <dbReference type="ARBA" id="ARBA00023163"/>
    </source>
</evidence>
<evidence type="ECO:0000313" key="6">
    <source>
        <dbReference type="Proteomes" id="UP001162741"/>
    </source>
</evidence>
<keyword evidence="3" id="KW-0804">Transcription</keyword>
<gene>
    <name evidence="5" type="ORF">MKQ68_16495</name>
</gene>
<sequence length="338" mass="37183">MKGKEITIYDIATKLGLSPSTVSRGLKGHYTVSQKTQRKIASTAESMGYRFNTFAASLRSSRTNTIGVVVPRLNSYFMSQVIAGIEKVLSEAGYNLLISQSLEDVNKEIRNVKTMFNSRVDALLVSLASDTKELSHFDVFTERGVPLLFFDRIPGKHTAPAISIDNEQAAYEVTKHLIQQGAKTIIHITGNQLRNVYADRLKGYKRALSAAKLKFSPDHVIINDLSETSGIAAAAKLKALKADAVFVANDSCAASCMKEAKRLGLRVPDDVMFAGFNNDMISRNVEPALTTVDYPGIEMGELAARNLLAHLDERIDLNLMKDILLKTRLLVRESSSKS</sequence>
<organism evidence="5 6">
    <name type="scientific">Chitinophaga horti</name>
    <dbReference type="NCBI Taxonomy" id="2920382"/>
    <lineage>
        <taxon>Bacteria</taxon>
        <taxon>Pseudomonadati</taxon>
        <taxon>Bacteroidota</taxon>
        <taxon>Chitinophagia</taxon>
        <taxon>Chitinophagales</taxon>
        <taxon>Chitinophagaceae</taxon>
        <taxon>Chitinophaga</taxon>
    </lineage>
</organism>
<proteinExistence type="predicted"/>
<dbReference type="Pfam" id="PF00356">
    <property type="entry name" value="LacI"/>
    <property type="match status" value="1"/>
</dbReference>
<dbReference type="InterPro" id="IPR028082">
    <property type="entry name" value="Peripla_BP_I"/>
</dbReference>
<dbReference type="Gene3D" id="1.10.260.40">
    <property type="entry name" value="lambda repressor-like DNA-binding domains"/>
    <property type="match status" value="1"/>
</dbReference>
<dbReference type="CDD" id="cd06267">
    <property type="entry name" value="PBP1_LacI_sugar_binding-like"/>
    <property type="match status" value="1"/>
</dbReference>
<evidence type="ECO:0000313" key="5">
    <source>
        <dbReference type="EMBL" id="UYQ91689.1"/>
    </source>
</evidence>
<evidence type="ECO:0000259" key="4">
    <source>
        <dbReference type="PROSITE" id="PS50932"/>
    </source>
</evidence>
<accession>A0ABY6J0C3</accession>
<dbReference type="SUPFAM" id="SSF47413">
    <property type="entry name" value="lambda repressor-like DNA-binding domains"/>
    <property type="match status" value="1"/>
</dbReference>
<dbReference type="Gene3D" id="3.40.50.2300">
    <property type="match status" value="2"/>
</dbReference>
<dbReference type="EMBL" id="CP107006">
    <property type="protein sequence ID" value="UYQ91689.1"/>
    <property type="molecule type" value="Genomic_DNA"/>
</dbReference>
<reference evidence="5" key="1">
    <citation type="submission" date="2022-10" db="EMBL/GenBank/DDBJ databases">
        <title>Chitinophaga sp. nov., isolated from soil.</title>
        <authorList>
            <person name="Jeon C.O."/>
        </authorList>
    </citation>
    <scope>NUCLEOTIDE SEQUENCE</scope>
    <source>
        <strain evidence="5">R8</strain>
    </source>
</reference>
<dbReference type="CDD" id="cd01392">
    <property type="entry name" value="HTH_LacI"/>
    <property type="match status" value="1"/>
</dbReference>
<keyword evidence="2" id="KW-0238">DNA-binding</keyword>
<keyword evidence="1" id="KW-0805">Transcription regulation</keyword>
<dbReference type="RefSeq" id="WP_264280072.1">
    <property type="nucleotide sequence ID" value="NZ_CP107006.1"/>
</dbReference>
<dbReference type="Proteomes" id="UP001162741">
    <property type="component" value="Chromosome"/>
</dbReference>
<dbReference type="InterPro" id="IPR000843">
    <property type="entry name" value="HTH_LacI"/>
</dbReference>
<feature type="domain" description="HTH lacI-type" evidence="4">
    <location>
        <begin position="6"/>
        <end position="60"/>
    </location>
</feature>
<name>A0ABY6J0C3_9BACT</name>
<dbReference type="InterPro" id="IPR046335">
    <property type="entry name" value="LacI/GalR-like_sensor"/>
</dbReference>
<dbReference type="PANTHER" id="PTHR30146:SF109">
    <property type="entry name" value="HTH-TYPE TRANSCRIPTIONAL REGULATOR GALS"/>
    <property type="match status" value="1"/>
</dbReference>
<keyword evidence="6" id="KW-1185">Reference proteome</keyword>
<evidence type="ECO:0000256" key="2">
    <source>
        <dbReference type="ARBA" id="ARBA00023125"/>
    </source>
</evidence>
<evidence type="ECO:0000256" key="1">
    <source>
        <dbReference type="ARBA" id="ARBA00023015"/>
    </source>
</evidence>
<dbReference type="PANTHER" id="PTHR30146">
    <property type="entry name" value="LACI-RELATED TRANSCRIPTIONAL REPRESSOR"/>
    <property type="match status" value="1"/>
</dbReference>
<dbReference type="SUPFAM" id="SSF53822">
    <property type="entry name" value="Periplasmic binding protein-like I"/>
    <property type="match status" value="1"/>
</dbReference>
<dbReference type="Pfam" id="PF13377">
    <property type="entry name" value="Peripla_BP_3"/>
    <property type="match status" value="1"/>
</dbReference>